<organism evidence="1">
    <name type="scientific">Lygus hesperus</name>
    <name type="common">Western plant bug</name>
    <dbReference type="NCBI Taxonomy" id="30085"/>
    <lineage>
        <taxon>Eukaryota</taxon>
        <taxon>Metazoa</taxon>
        <taxon>Ecdysozoa</taxon>
        <taxon>Arthropoda</taxon>
        <taxon>Hexapoda</taxon>
        <taxon>Insecta</taxon>
        <taxon>Pterygota</taxon>
        <taxon>Neoptera</taxon>
        <taxon>Paraneoptera</taxon>
        <taxon>Hemiptera</taxon>
        <taxon>Heteroptera</taxon>
        <taxon>Panheteroptera</taxon>
        <taxon>Cimicomorpha</taxon>
        <taxon>Miridae</taxon>
        <taxon>Mirini</taxon>
        <taxon>Lygus</taxon>
    </lineage>
</organism>
<evidence type="ECO:0000313" key="1">
    <source>
        <dbReference type="EMBL" id="JAP98333.1"/>
    </source>
</evidence>
<gene>
    <name evidence="1" type="ORF">g.14533</name>
</gene>
<dbReference type="AlphaFoldDB" id="A0A146KPB5"/>
<sequence>LNAVSVDAGVARRDVSGVFSSTYDRLTQPDEVRSHVDSANRPEDMVAISTDDHCQLASVVRDVVQERRHGSLESRSHSWSILFKAVKRPENNLMWALENSITQAGVKNHSSTDDG</sequence>
<dbReference type="EMBL" id="GDHC01020295">
    <property type="protein sequence ID" value="JAP98333.1"/>
    <property type="molecule type" value="Transcribed_RNA"/>
</dbReference>
<feature type="non-terminal residue" evidence="1">
    <location>
        <position position="1"/>
    </location>
</feature>
<name>A0A146KPB5_LYGHE</name>
<proteinExistence type="predicted"/>
<reference evidence="1" key="1">
    <citation type="journal article" date="2016" name="Gigascience">
        <title>De novo construction of an expanded transcriptome assembly for the western tarnished plant bug, Lygus hesperus.</title>
        <authorList>
            <person name="Tassone E.E."/>
            <person name="Geib S.M."/>
            <person name="Hall B."/>
            <person name="Fabrick J.A."/>
            <person name="Brent C.S."/>
            <person name="Hull J.J."/>
        </authorList>
    </citation>
    <scope>NUCLEOTIDE SEQUENCE</scope>
</reference>
<protein>
    <submittedName>
        <fullName evidence="1">Uncharacterized protein</fullName>
    </submittedName>
</protein>
<accession>A0A146KPB5</accession>